<dbReference type="Proteomes" id="UP000663852">
    <property type="component" value="Unassembled WGS sequence"/>
</dbReference>
<dbReference type="PROSITE" id="PS51996">
    <property type="entry name" value="TR_MART"/>
    <property type="match status" value="1"/>
</dbReference>
<dbReference type="EMBL" id="CAJNOJ010000073">
    <property type="protein sequence ID" value="CAF1037967.1"/>
    <property type="molecule type" value="Genomic_DNA"/>
</dbReference>
<dbReference type="SUPFAM" id="SSF48452">
    <property type="entry name" value="TPR-like"/>
    <property type="match status" value="1"/>
</dbReference>
<dbReference type="SUPFAM" id="SSF56399">
    <property type="entry name" value="ADP-ribosylation"/>
    <property type="match status" value="1"/>
</dbReference>
<reference evidence="2" key="1">
    <citation type="submission" date="2021-02" db="EMBL/GenBank/DDBJ databases">
        <authorList>
            <person name="Nowell W R."/>
        </authorList>
    </citation>
    <scope>NUCLEOTIDE SEQUENCE</scope>
</reference>
<dbReference type="AlphaFoldDB" id="A0A814JIK2"/>
<sequence length="179" mass="20986">MNSFLSTILDRESALMFILGAIESEIVPVLFEINIPNDTRISTLYADVRNESYMQDEGEILFLMDYVFEIDSVSNDNENNQISVVKLIVTEQYEEKDGLKQLLDLMRMRINNTRSDTCAIAYLMQEMGYYDKARYYYELERKNLPPHHFLHSALYSDIAHIFDQQGNYAEALNYYQNSL</sequence>
<evidence type="ECO:0000313" key="4">
    <source>
        <dbReference type="Proteomes" id="UP000663852"/>
    </source>
</evidence>
<keyword evidence="3" id="KW-1185">Reference proteome</keyword>
<dbReference type="InterPro" id="IPR011990">
    <property type="entry name" value="TPR-like_helical_dom_sf"/>
</dbReference>
<name>A0A814JIK2_ADIRI</name>
<dbReference type="EMBL" id="CAJNOR010000055">
    <property type="protein sequence ID" value="CAF0776613.1"/>
    <property type="molecule type" value="Genomic_DNA"/>
</dbReference>
<dbReference type="OrthoDB" id="9985864at2759"/>
<evidence type="ECO:0000313" key="1">
    <source>
        <dbReference type="EMBL" id="CAF0776613.1"/>
    </source>
</evidence>
<dbReference type="Proteomes" id="UP000663828">
    <property type="component" value="Unassembled WGS sequence"/>
</dbReference>
<accession>A0A814JIK2</accession>
<gene>
    <name evidence="2" type="ORF">EDS130_LOCUS16771</name>
    <name evidence="1" type="ORF">XAT740_LOCUS1742</name>
</gene>
<evidence type="ECO:0000313" key="2">
    <source>
        <dbReference type="EMBL" id="CAF1037967.1"/>
    </source>
</evidence>
<protein>
    <recommendedName>
        <fullName evidence="5">Tetratricopeptide repeat protein</fullName>
    </recommendedName>
</protein>
<comment type="caution">
    <text evidence="2">The sequence shown here is derived from an EMBL/GenBank/DDBJ whole genome shotgun (WGS) entry which is preliminary data.</text>
</comment>
<proteinExistence type="predicted"/>
<dbReference type="Gene3D" id="3.90.176.10">
    <property type="entry name" value="Toxin ADP-ribosyltransferase, Chain A, domain 1"/>
    <property type="match status" value="1"/>
</dbReference>
<evidence type="ECO:0008006" key="5">
    <source>
        <dbReference type="Google" id="ProtNLM"/>
    </source>
</evidence>
<organism evidence="2 4">
    <name type="scientific">Adineta ricciae</name>
    <name type="common">Rotifer</name>
    <dbReference type="NCBI Taxonomy" id="249248"/>
    <lineage>
        <taxon>Eukaryota</taxon>
        <taxon>Metazoa</taxon>
        <taxon>Spiralia</taxon>
        <taxon>Gnathifera</taxon>
        <taxon>Rotifera</taxon>
        <taxon>Eurotatoria</taxon>
        <taxon>Bdelloidea</taxon>
        <taxon>Adinetida</taxon>
        <taxon>Adinetidae</taxon>
        <taxon>Adineta</taxon>
    </lineage>
</organism>
<dbReference type="Gene3D" id="1.25.40.10">
    <property type="entry name" value="Tetratricopeptide repeat domain"/>
    <property type="match status" value="1"/>
</dbReference>
<evidence type="ECO:0000313" key="3">
    <source>
        <dbReference type="Proteomes" id="UP000663828"/>
    </source>
</evidence>
<dbReference type="PROSITE" id="PS50293">
    <property type="entry name" value="TPR_REGION"/>
    <property type="match status" value="1"/>
</dbReference>